<dbReference type="InterPro" id="IPR032710">
    <property type="entry name" value="NTF2-like_dom_sf"/>
</dbReference>
<dbReference type="Proteomes" id="UP000327013">
    <property type="component" value="Unassembled WGS sequence"/>
</dbReference>
<dbReference type="PANTHER" id="PTHR39401">
    <property type="entry name" value="SNOAL-LIKE DOMAIN-CONTAINING PROTEIN"/>
    <property type="match status" value="1"/>
</dbReference>
<protein>
    <recommendedName>
        <fullName evidence="5">NTF2 domain-containing protein</fullName>
    </recommendedName>
</protein>
<proteinExistence type="predicted"/>
<comment type="caution">
    <text evidence="3">The sequence shown here is derived from an EMBL/GenBank/DDBJ whole genome shotgun (WGS) entry which is preliminary data.</text>
</comment>
<reference evidence="3 4" key="1">
    <citation type="submission" date="2019-06" db="EMBL/GenBank/DDBJ databases">
        <title>A chromosomal-level reference genome of Carpinus fangiana (Coryloideae, Betulaceae).</title>
        <authorList>
            <person name="Yang X."/>
            <person name="Wang Z."/>
            <person name="Zhang L."/>
            <person name="Hao G."/>
            <person name="Liu J."/>
            <person name="Yang Y."/>
        </authorList>
    </citation>
    <scope>NUCLEOTIDE SEQUENCE [LARGE SCALE GENOMIC DNA]</scope>
    <source>
        <strain evidence="3">Cfa_2016G</strain>
        <tissue evidence="3">Leaf</tissue>
    </source>
</reference>
<feature type="transmembrane region" description="Helical" evidence="2">
    <location>
        <begin position="209"/>
        <end position="242"/>
    </location>
</feature>
<dbReference type="EMBL" id="VIBQ01000012">
    <property type="protein sequence ID" value="KAB8343187.1"/>
    <property type="molecule type" value="Genomic_DNA"/>
</dbReference>
<feature type="compositionally biased region" description="Basic and acidic residues" evidence="1">
    <location>
        <begin position="846"/>
        <end position="863"/>
    </location>
</feature>
<feature type="compositionally biased region" description="Low complexity" evidence="1">
    <location>
        <begin position="442"/>
        <end position="457"/>
    </location>
</feature>
<name>A0A5N6KT93_9ROSI</name>
<evidence type="ECO:0000256" key="1">
    <source>
        <dbReference type="SAM" id="MobiDB-lite"/>
    </source>
</evidence>
<dbReference type="OrthoDB" id="3468019at2759"/>
<feature type="transmembrane region" description="Helical" evidence="2">
    <location>
        <begin position="174"/>
        <end position="197"/>
    </location>
</feature>
<feature type="region of interest" description="Disordered" evidence="1">
    <location>
        <begin position="440"/>
        <end position="476"/>
    </location>
</feature>
<keyword evidence="2" id="KW-0472">Membrane</keyword>
<accession>A0A5N6KT93</accession>
<feature type="region of interest" description="Disordered" evidence="1">
    <location>
        <begin position="836"/>
        <end position="914"/>
    </location>
</feature>
<evidence type="ECO:0000313" key="3">
    <source>
        <dbReference type="EMBL" id="KAB8343187.1"/>
    </source>
</evidence>
<keyword evidence="4" id="KW-1185">Reference proteome</keyword>
<evidence type="ECO:0000313" key="4">
    <source>
        <dbReference type="Proteomes" id="UP000327013"/>
    </source>
</evidence>
<sequence length="991" mass="108713">MPQSYASDYPQGIQVDPEFKAFFEDFYKISDTPEAHEKYSQQFTSDATLVMASKTVKGTEGILALRKGMWEKVVSRSHNPIKIFPFGSGSDEVMLYGTVEYGLKGGGSDSKEWSARAKLVKDDGAVKLAFYQVYLFASSQNRSLPPDPLFGLLSTSPFSPPGPDDIMFALRNRVAAFILLWAITATLPSFAALTIPLPLLADGASIPGMTIAVINIFLILSIIAAAAIIRALPLAALAFFIIRAILKSFKVPDVPSSTGDSFVVRLVRYIREARAKDLRFQLAMMKVIHLADIEVLNQRMAAEVLARQKWQQRALQDEEVVKRLNSEIDKLVRVQAEFLEGVIDRSRYPPLIDRFPALRGTTQDVGTQISTNEPAPDAEDDREISTLFPQAGAETQERQRFANEEISTPVVQTSDPETTPEPIIINQAVSISAEERHRQRFAAQAVQTSVQQAAPAAEESEIGDSGGESVVADPEESALAEELIIELTPPQPSTPDEPFLAQAESVSDDDSSDGDHPDRSTERIAAEILLPEAAEGCGEQSSAEVDQPTQNDDVEQVTAHIAFPIEVAQLPVEEEFDAPPQSHVAQFQHWEDSSPAEFERQEDSPQPLPAAQRELGFAEMVEAPPAQNDVEMAEAPTRTPSPAEAGSHVCSCCRGRFGWHFTKDCPDLTLTEHSFNLAGPYDNTTDPTPNMVDTAPLATDTSLVAEFMGPEICLVCESGPVHTTAECPMFFVGGQTSPMDIQAEEQDVPMGTWYGADESEIPGDNDEYLRQQSAPQFGYSGEMVGSGIAPLAAEGSSMNPVFSEHGIVDTPMLDSEAQADGAAGEGDDEMCYAIDYEPAPDDDEESSRNDVEMADEEHLHEDINSDPPVATVEQEAEAETGEEAAAAAEGSPRAPELAEPEQEAPQDHPPVPNTGDEWVNYYLRAMREGFQDRLWVWYDQREVHDLIRKMNEGPDRAELTEFWNYMQLLEVEARAQADRAGVIFPDKPFKL</sequence>
<dbReference type="PANTHER" id="PTHR39401:SF1">
    <property type="entry name" value="SNOAL-LIKE DOMAIN-CONTAINING PROTEIN"/>
    <property type="match status" value="1"/>
</dbReference>
<evidence type="ECO:0008006" key="5">
    <source>
        <dbReference type="Google" id="ProtNLM"/>
    </source>
</evidence>
<evidence type="ECO:0000256" key="2">
    <source>
        <dbReference type="SAM" id="Phobius"/>
    </source>
</evidence>
<dbReference type="SUPFAM" id="SSF54427">
    <property type="entry name" value="NTF2-like"/>
    <property type="match status" value="1"/>
</dbReference>
<organism evidence="3 4">
    <name type="scientific">Carpinus fangiana</name>
    <dbReference type="NCBI Taxonomy" id="176857"/>
    <lineage>
        <taxon>Eukaryota</taxon>
        <taxon>Viridiplantae</taxon>
        <taxon>Streptophyta</taxon>
        <taxon>Embryophyta</taxon>
        <taxon>Tracheophyta</taxon>
        <taxon>Spermatophyta</taxon>
        <taxon>Magnoliopsida</taxon>
        <taxon>eudicotyledons</taxon>
        <taxon>Gunneridae</taxon>
        <taxon>Pentapetalae</taxon>
        <taxon>rosids</taxon>
        <taxon>fabids</taxon>
        <taxon>Fagales</taxon>
        <taxon>Betulaceae</taxon>
        <taxon>Carpinus</taxon>
    </lineage>
</organism>
<feature type="region of interest" description="Disordered" evidence="1">
    <location>
        <begin position="488"/>
        <end position="519"/>
    </location>
</feature>
<keyword evidence="2" id="KW-0812">Transmembrane</keyword>
<keyword evidence="2" id="KW-1133">Transmembrane helix</keyword>
<dbReference type="AlphaFoldDB" id="A0A5N6KT93"/>
<gene>
    <name evidence="3" type="ORF">FH972_022777</name>
</gene>
<feature type="compositionally biased region" description="Low complexity" evidence="1">
    <location>
        <begin position="883"/>
        <end position="897"/>
    </location>
</feature>